<reference evidence="2" key="1">
    <citation type="submission" date="2018-06" db="EMBL/GenBank/DDBJ databases">
        <authorList>
            <person name="Zhirakovskaya E."/>
        </authorList>
    </citation>
    <scope>NUCLEOTIDE SEQUENCE</scope>
</reference>
<dbReference type="InterPro" id="IPR017441">
    <property type="entry name" value="Protein_kinase_ATP_BS"/>
</dbReference>
<organism evidence="2">
    <name type="scientific">hydrothermal vent metagenome</name>
    <dbReference type="NCBI Taxonomy" id="652676"/>
    <lineage>
        <taxon>unclassified sequences</taxon>
        <taxon>metagenomes</taxon>
        <taxon>ecological metagenomes</taxon>
    </lineage>
</organism>
<sequence length="73" mass="7193">MINAVGAGGYGSIGAARGSTATSKPAAGNSKVFPAKNNAALNSLAKSQTERFISNARQVARGASGASRVSIKA</sequence>
<accession>A0A3B1C6J0</accession>
<name>A0A3B1C6J0_9ZZZZ</name>
<feature type="compositionally biased region" description="Gly residues" evidence="1">
    <location>
        <begin position="1"/>
        <end position="12"/>
    </location>
</feature>
<gene>
    <name evidence="2" type="ORF">MNBD_NITROSPINAE04-675</name>
</gene>
<feature type="region of interest" description="Disordered" evidence="1">
    <location>
        <begin position="1"/>
        <end position="32"/>
    </location>
</feature>
<proteinExistence type="predicted"/>
<dbReference type="AlphaFoldDB" id="A0A3B1C6J0"/>
<dbReference type="EMBL" id="UOGA01000220">
    <property type="protein sequence ID" value="VAX22261.1"/>
    <property type="molecule type" value="Genomic_DNA"/>
</dbReference>
<evidence type="ECO:0000313" key="2">
    <source>
        <dbReference type="EMBL" id="VAX22261.1"/>
    </source>
</evidence>
<evidence type="ECO:0000256" key="1">
    <source>
        <dbReference type="SAM" id="MobiDB-lite"/>
    </source>
</evidence>
<protein>
    <submittedName>
        <fullName evidence="2">Uncharacterized protein</fullName>
    </submittedName>
</protein>
<dbReference type="PROSITE" id="PS00107">
    <property type="entry name" value="PROTEIN_KINASE_ATP"/>
    <property type="match status" value="1"/>
</dbReference>
<dbReference type="GO" id="GO:0005524">
    <property type="term" value="F:ATP binding"/>
    <property type="evidence" value="ECO:0007669"/>
    <property type="project" value="InterPro"/>
</dbReference>